<comment type="caution">
    <text evidence="2">The sequence shown here is derived from an EMBL/GenBank/DDBJ whole genome shotgun (WGS) entry which is preliminary data.</text>
</comment>
<reference evidence="2 3" key="1">
    <citation type="submission" date="2020-04" db="EMBL/GenBank/DDBJ databases">
        <title>MicrobeNet Type strains.</title>
        <authorList>
            <person name="Nicholson A.C."/>
        </authorList>
    </citation>
    <scope>NUCLEOTIDE SEQUENCE [LARGE SCALE GENOMIC DNA]</scope>
    <source>
        <strain evidence="2 3">DSM 45078</strain>
    </source>
</reference>
<evidence type="ECO:0000256" key="1">
    <source>
        <dbReference type="SAM" id="Phobius"/>
    </source>
</evidence>
<gene>
    <name evidence="2" type="ORF">HGA13_30625</name>
</gene>
<evidence type="ECO:0000313" key="3">
    <source>
        <dbReference type="Proteomes" id="UP000565715"/>
    </source>
</evidence>
<dbReference type="RefSeq" id="WP_157112864.1">
    <property type="nucleotide sequence ID" value="NZ_JAAXOO010000009.1"/>
</dbReference>
<keyword evidence="1" id="KW-0472">Membrane</keyword>
<proteinExistence type="predicted"/>
<dbReference type="EMBL" id="JAAXOO010000009">
    <property type="protein sequence ID" value="NKY37389.1"/>
    <property type="molecule type" value="Genomic_DNA"/>
</dbReference>
<feature type="transmembrane region" description="Helical" evidence="1">
    <location>
        <begin position="48"/>
        <end position="81"/>
    </location>
</feature>
<keyword evidence="1" id="KW-0812">Transmembrane</keyword>
<feature type="transmembrane region" description="Helical" evidence="1">
    <location>
        <begin position="7"/>
        <end position="28"/>
    </location>
</feature>
<evidence type="ECO:0000313" key="2">
    <source>
        <dbReference type="EMBL" id="NKY37389.1"/>
    </source>
</evidence>
<name>A0A846XQD6_9NOCA</name>
<protein>
    <submittedName>
        <fullName evidence="2">DUF2516 family protein</fullName>
    </submittedName>
</protein>
<accession>A0A846XQD6</accession>
<sequence>MQQVYGLTGWIMAALWLLAISATVFALVHAVRQRSDAFTAVDKLTKPIWLGILGAAVLLMLLSFPSLGLLAFIAIIATGIYLADVRPKVDEVQRGPRW</sequence>
<dbReference type="Proteomes" id="UP000565715">
    <property type="component" value="Unassembled WGS sequence"/>
</dbReference>
<dbReference type="Pfam" id="PF10724">
    <property type="entry name" value="DUF2516"/>
    <property type="match status" value="1"/>
</dbReference>
<dbReference type="InterPro" id="IPR019662">
    <property type="entry name" value="DUF2516"/>
</dbReference>
<keyword evidence="3" id="KW-1185">Reference proteome</keyword>
<dbReference type="AlphaFoldDB" id="A0A846XQD6"/>
<keyword evidence="1" id="KW-1133">Transmembrane helix</keyword>
<organism evidence="2 3">
    <name type="scientific">Nocardia speluncae</name>
    <dbReference type="NCBI Taxonomy" id="419477"/>
    <lineage>
        <taxon>Bacteria</taxon>
        <taxon>Bacillati</taxon>
        <taxon>Actinomycetota</taxon>
        <taxon>Actinomycetes</taxon>
        <taxon>Mycobacteriales</taxon>
        <taxon>Nocardiaceae</taxon>
        <taxon>Nocardia</taxon>
    </lineage>
</organism>